<protein>
    <submittedName>
        <fullName evidence="2">Mammalian cell entry related domain protein</fullName>
    </submittedName>
</protein>
<keyword evidence="3" id="KW-1185">Reference proteome</keyword>
<dbReference type="EMBL" id="CP009110">
    <property type="protein sequence ID" value="AIJ21936.1"/>
    <property type="molecule type" value="Genomic_DNA"/>
</dbReference>
<evidence type="ECO:0000259" key="1">
    <source>
        <dbReference type="Pfam" id="PF02470"/>
    </source>
</evidence>
<dbReference type="STRING" id="1068978.AMETH_1844"/>
<dbReference type="eggNOG" id="COG1463">
    <property type="taxonomic scope" value="Bacteria"/>
</dbReference>
<dbReference type="InterPro" id="IPR052336">
    <property type="entry name" value="MlaD_Phospholipid_Transporter"/>
</dbReference>
<evidence type="ECO:0000313" key="3">
    <source>
        <dbReference type="Proteomes" id="UP000062973"/>
    </source>
</evidence>
<dbReference type="InterPro" id="IPR003399">
    <property type="entry name" value="Mce/MlaD"/>
</dbReference>
<dbReference type="PANTHER" id="PTHR33371">
    <property type="entry name" value="INTERMEMBRANE PHOSPHOLIPID TRANSPORT SYSTEM BINDING PROTEIN MLAD-RELATED"/>
    <property type="match status" value="1"/>
</dbReference>
<name>A0A076MSJ8_AMYME</name>
<dbReference type="HOGENOM" id="CLU_623870_0_0_11"/>
<reference evidence="2 3" key="1">
    <citation type="submission" date="2014-07" db="EMBL/GenBank/DDBJ databases">
        <title>Whole Genome Sequence of the Amycolatopsis methanolica 239.</title>
        <authorList>
            <person name="Tang B."/>
        </authorList>
    </citation>
    <scope>NUCLEOTIDE SEQUENCE [LARGE SCALE GENOMIC DNA]</scope>
    <source>
        <strain evidence="2 3">239</strain>
    </source>
</reference>
<dbReference type="PANTHER" id="PTHR33371:SF4">
    <property type="entry name" value="INTERMEMBRANE PHOSPHOLIPID TRANSPORT SYSTEM BINDING PROTEIN MLAD"/>
    <property type="match status" value="1"/>
</dbReference>
<gene>
    <name evidence="2" type="ORF">AMETH_1844</name>
</gene>
<dbReference type="Pfam" id="PF02470">
    <property type="entry name" value="MlaD"/>
    <property type="match status" value="1"/>
</dbReference>
<sequence>MKPFALRSRIGHRRPVSAFKLGIVVLVATLLAGYALLEKDRVATALRPGDIIRVQFAQDYHLQPFVSQVKVAGVPVGVVSSVDRSGDGSALVELKVDDGVTGKLGAAPSAALRPTTILGGKYYVELVPGGGRTTFAGTIPVERTKTPVELQQVADALQPDAVKGMRSATQNVDEALRAGGTAAIESLLADAPDTLDAMTPVLQGLQGADPRTDLTNVVRGFESTARVLAEKPGQLDSIVQNLQQVTSTLDHRRDDIAAAIAALPGALDNADDGLAHLGITLGKLRDTADTARPVARELDAFLAHSDPVLARTRPLLTDVRGLLTDAQPLVEQLVPTAHGATQVLDDVRGPVLDRVNGPIMSMVLSPFKGTGIYAGGGSDQPFYKEVGYMFATMDRASSLTDPNGTAVGLQPGLGGGSIAGTPINFEQLLNTLAHLQGATPENRSGR</sequence>
<proteinExistence type="predicted"/>
<organism evidence="2 3">
    <name type="scientific">Amycolatopsis methanolica 239</name>
    <dbReference type="NCBI Taxonomy" id="1068978"/>
    <lineage>
        <taxon>Bacteria</taxon>
        <taxon>Bacillati</taxon>
        <taxon>Actinomycetota</taxon>
        <taxon>Actinomycetes</taxon>
        <taxon>Pseudonocardiales</taxon>
        <taxon>Pseudonocardiaceae</taxon>
        <taxon>Amycolatopsis</taxon>
        <taxon>Amycolatopsis methanolica group</taxon>
    </lineage>
</organism>
<dbReference type="AlphaFoldDB" id="A0A076MSJ8"/>
<evidence type="ECO:0000313" key="2">
    <source>
        <dbReference type="EMBL" id="AIJ21936.1"/>
    </source>
</evidence>
<dbReference type="KEGG" id="amq:AMETH_1844"/>
<dbReference type="Proteomes" id="UP000062973">
    <property type="component" value="Chromosome"/>
</dbReference>
<dbReference type="PATRIC" id="fig|1068978.7.peg.1954"/>
<dbReference type="RefSeq" id="WP_017987798.1">
    <property type="nucleotide sequence ID" value="NZ_AQUL01000001.1"/>
</dbReference>
<feature type="domain" description="Mce/MlaD" evidence="1">
    <location>
        <begin position="50"/>
        <end position="129"/>
    </location>
</feature>
<accession>A0A076MSJ8</accession>